<name>A0A1H0S5K9_9ACTN</name>
<sequence>MTLNAAPGRPPADAPTRPDLRSDHHVHSTFSDDAVSTLDENVRAAARAGLHTIRLVDHVRSSTTWVPEFLAEVATLAGGGITLLTGVETKMLDASGRLDLPPDLPLGTNGLDRVLIADHQFPGRGGPWSPSETLRRRADGMAGSDLVDMLITASIRAMHLVPRPQLAHPFSILPKVGLSESDIGTDHLTALGTAAVATGCLIEVNEKWACPGPEALRVLLDAGATCVASTDSHAASSIGRYPRVEDILGATAGERP</sequence>
<proteinExistence type="predicted"/>
<evidence type="ECO:0000259" key="2">
    <source>
        <dbReference type="SMART" id="SM00481"/>
    </source>
</evidence>
<dbReference type="Pfam" id="PF02811">
    <property type="entry name" value="PHP"/>
    <property type="match status" value="1"/>
</dbReference>
<dbReference type="SMART" id="SM00481">
    <property type="entry name" value="POLIIIAc"/>
    <property type="match status" value="1"/>
</dbReference>
<dbReference type="Proteomes" id="UP000198741">
    <property type="component" value="Chromosome I"/>
</dbReference>
<dbReference type="InterPro" id="IPR004013">
    <property type="entry name" value="PHP_dom"/>
</dbReference>
<dbReference type="STRING" id="1090615.SAMN04515671_3917"/>
<keyword evidence="4" id="KW-1185">Reference proteome</keyword>
<dbReference type="PANTHER" id="PTHR36928:SF1">
    <property type="entry name" value="PHOSPHATASE YCDX-RELATED"/>
    <property type="match status" value="1"/>
</dbReference>
<evidence type="ECO:0000313" key="3">
    <source>
        <dbReference type="EMBL" id="SDP37032.1"/>
    </source>
</evidence>
<dbReference type="Gene3D" id="3.20.20.140">
    <property type="entry name" value="Metal-dependent hydrolases"/>
    <property type="match status" value="1"/>
</dbReference>
<evidence type="ECO:0000256" key="1">
    <source>
        <dbReference type="SAM" id="MobiDB-lite"/>
    </source>
</evidence>
<reference evidence="3 4" key="1">
    <citation type="submission" date="2016-10" db="EMBL/GenBank/DDBJ databases">
        <authorList>
            <person name="de Groot N.N."/>
        </authorList>
    </citation>
    <scope>NUCLEOTIDE SEQUENCE [LARGE SCALE GENOMIC DNA]</scope>
    <source>
        <strain evidence="4">P4-7,KCTC 19426,CECT 7604</strain>
    </source>
</reference>
<dbReference type="GO" id="GO:0008270">
    <property type="term" value="F:zinc ion binding"/>
    <property type="evidence" value="ECO:0007669"/>
    <property type="project" value="TreeGrafter"/>
</dbReference>
<dbReference type="PANTHER" id="PTHR36928">
    <property type="entry name" value="PHOSPHATASE YCDX-RELATED"/>
    <property type="match status" value="1"/>
</dbReference>
<keyword evidence="3" id="KW-0378">Hydrolase</keyword>
<dbReference type="RefSeq" id="WP_090479265.1">
    <property type="nucleotide sequence ID" value="NZ_LT629710.1"/>
</dbReference>
<dbReference type="EMBL" id="LT629710">
    <property type="protein sequence ID" value="SDP37032.1"/>
    <property type="molecule type" value="Genomic_DNA"/>
</dbReference>
<dbReference type="InterPro" id="IPR016195">
    <property type="entry name" value="Pol/histidinol_Pase-like"/>
</dbReference>
<dbReference type="GO" id="GO:0042578">
    <property type="term" value="F:phosphoric ester hydrolase activity"/>
    <property type="evidence" value="ECO:0007669"/>
    <property type="project" value="TreeGrafter"/>
</dbReference>
<feature type="domain" description="Polymerase/histidinol phosphatase N-terminal" evidence="2">
    <location>
        <begin position="22"/>
        <end position="93"/>
    </location>
</feature>
<evidence type="ECO:0000313" key="4">
    <source>
        <dbReference type="Proteomes" id="UP000198741"/>
    </source>
</evidence>
<feature type="region of interest" description="Disordered" evidence="1">
    <location>
        <begin position="1"/>
        <end position="25"/>
    </location>
</feature>
<dbReference type="InterPro" id="IPR050243">
    <property type="entry name" value="PHP_phosphatase"/>
</dbReference>
<dbReference type="OrthoDB" id="8279407at2"/>
<gene>
    <name evidence="3" type="ORF">SAMN04515671_3917</name>
</gene>
<dbReference type="AlphaFoldDB" id="A0A1H0S5K9"/>
<feature type="compositionally biased region" description="Basic and acidic residues" evidence="1">
    <location>
        <begin position="16"/>
        <end position="25"/>
    </location>
</feature>
<protein>
    <submittedName>
        <fullName evidence="3">Putative hydrolase</fullName>
    </submittedName>
</protein>
<organism evidence="3 4">
    <name type="scientific">Nakamurella panacisegetis</name>
    <dbReference type="NCBI Taxonomy" id="1090615"/>
    <lineage>
        <taxon>Bacteria</taxon>
        <taxon>Bacillati</taxon>
        <taxon>Actinomycetota</taxon>
        <taxon>Actinomycetes</taxon>
        <taxon>Nakamurellales</taxon>
        <taxon>Nakamurellaceae</taxon>
        <taxon>Nakamurella</taxon>
    </lineage>
</organism>
<dbReference type="GO" id="GO:0005829">
    <property type="term" value="C:cytosol"/>
    <property type="evidence" value="ECO:0007669"/>
    <property type="project" value="TreeGrafter"/>
</dbReference>
<dbReference type="SUPFAM" id="SSF89550">
    <property type="entry name" value="PHP domain-like"/>
    <property type="match status" value="1"/>
</dbReference>
<accession>A0A1H0S5K9</accession>
<dbReference type="InterPro" id="IPR003141">
    <property type="entry name" value="Pol/His_phosphatase_N"/>
</dbReference>